<keyword evidence="1" id="KW-1133">Transmembrane helix</keyword>
<organism evidence="2">
    <name type="scientific">Hokovirus HKV1</name>
    <dbReference type="NCBI Taxonomy" id="1977638"/>
    <lineage>
        <taxon>Viruses</taxon>
        <taxon>Varidnaviria</taxon>
        <taxon>Bamfordvirae</taxon>
        <taxon>Nucleocytoviricota</taxon>
        <taxon>Megaviricetes</taxon>
        <taxon>Imitervirales</taxon>
        <taxon>Mimiviridae</taxon>
        <taxon>Klosneuvirinae</taxon>
        <taxon>Hokovirus</taxon>
    </lineage>
</organism>
<keyword evidence="1" id="KW-0472">Membrane</keyword>
<sequence>MMYLFILIIIMQKHIKYLLIALLCITIMLVFIGLQTFITVNFCNDDFYDLSRFIKYEINPTAMCYQSMAILLVYIGCAVFWLFTSLVYIYLKHNPYDTIQEV</sequence>
<evidence type="ECO:0000256" key="1">
    <source>
        <dbReference type="SAM" id="Phobius"/>
    </source>
</evidence>
<evidence type="ECO:0000313" key="2">
    <source>
        <dbReference type="EMBL" id="ARF10273.1"/>
    </source>
</evidence>
<dbReference type="EMBL" id="KY684103">
    <property type="protein sequence ID" value="ARF10273.1"/>
    <property type="molecule type" value="Genomic_DNA"/>
</dbReference>
<protein>
    <submittedName>
        <fullName evidence="2">Uncharacterized protein</fullName>
    </submittedName>
</protein>
<accession>A0A1V0SEX6</accession>
<reference evidence="2" key="1">
    <citation type="journal article" date="2017" name="Science">
        <title>Giant viruses with an expanded complement of translation system components.</title>
        <authorList>
            <person name="Schulz F."/>
            <person name="Yutin N."/>
            <person name="Ivanova N.N."/>
            <person name="Ortega D.R."/>
            <person name="Lee T.K."/>
            <person name="Vierheilig J."/>
            <person name="Daims H."/>
            <person name="Horn M."/>
            <person name="Wagner M."/>
            <person name="Jensen G.J."/>
            <person name="Kyrpides N.C."/>
            <person name="Koonin E.V."/>
            <person name="Woyke T."/>
        </authorList>
    </citation>
    <scope>NUCLEOTIDE SEQUENCE</scope>
    <source>
        <strain evidence="2">HKV1</strain>
    </source>
</reference>
<name>A0A1V0SEX6_9VIRU</name>
<feature type="transmembrane region" description="Helical" evidence="1">
    <location>
        <begin position="17"/>
        <end position="38"/>
    </location>
</feature>
<gene>
    <name evidence="2" type="ORF">Hokovirus_1_152</name>
</gene>
<feature type="transmembrane region" description="Helical" evidence="1">
    <location>
        <begin position="69"/>
        <end position="91"/>
    </location>
</feature>
<proteinExistence type="predicted"/>
<keyword evidence="1" id="KW-0812">Transmembrane</keyword>